<feature type="transmembrane region" description="Helical" evidence="6">
    <location>
        <begin position="36"/>
        <end position="53"/>
    </location>
</feature>
<reference evidence="7 8" key="1">
    <citation type="submission" date="2016-10" db="EMBL/GenBank/DDBJ databases">
        <title>Draft genome sequences of four alkaliphilic bacteria belonging to the Anaerobacillus genus.</title>
        <authorList>
            <person name="Bassil N.M."/>
            <person name="Lloyd J.R."/>
        </authorList>
    </citation>
    <scope>NUCLEOTIDE SEQUENCE [LARGE SCALE GENOMIC DNA]</scope>
    <source>
        <strain evidence="7 8">DSM 15340</strain>
    </source>
</reference>
<evidence type="ECO:0000256" key="5">
    <source>
        <dbReference type="ARBA" id="ARBA00023136"/>
    </source>
</evidence>
<dbReference type="Pfam" id="PF01594">
    <property type="entry name" value="AI-2E_transport"/>
    <property type="match status" value="1"/>
</dbReference>
<dbReference type="PANTHER" id="PTHR21716:SF68">
    <property type="entry name" value="TRANSPORT PROTEIN YTVI-RELATED"/>
    <property type="match status" value="1"/>
</dbReference>
<keyword evidence="4 6" id="KW-1133">Transmembrane helix</keyword>
<dbReference type="InterPro" id="IPR002549">
    <property type="entry name" value="AI-2E-like"/>
</dbReference>
<dbReference type="GO" id="GO:0055085">
    <property type="term" value="P:transmembrane transport"/>
    <property type="evidence" value="ECO:0007669"/>
    <property type="project" value="TreeGrafter"/>
</dbReference>
<evidence type="ECO:0000256" key="6">
    <source>
        <dbReference type="SAM" id="Phobius"/>
    </source>
</evidence>
<proteinExistence type="inferred from homology"/>
<keyword evidence="5 6" id="KW-0472">Membrane</keyword>
<keyword evidence="8" id="KW-1185">Reference proteome</keyword>
<comment type="subcellular location">
    <subcellularLocation>
        <location evidence="1">Membrane</location>
        <topology evidence="1">Multi-pass membrane protein</topology>
    </subcellularLocation>
</comment>
<feature type="transmembrane region" description="Helical" evidence="6">
    <location>
        <begin position="168"/>
        <end position="189"/>
    </location>
</feature>
<dbReference type="AlphaFoldDB" id="A0A1S2LF12"/>
<dbReference type="Proteomes" id="UP000180098">
    <property type="component" value="Unassembled WGS sequence"/>
</dbReference>
<feature type="transmembrane region" description="Helical" evidence="6">
    <location>
        <begin position="12"/>
        <end position="30"/>
    </location>
</feature>
<accession>A0A1S2LF12</accession>
<comment type="caution">
    <text evidence="7">The sequence shown here is derived from an EMBL/GenBank/DDBJ whole genome shotgun (WGS) entry which is preliminary data.</text>
</comment>
<dbReference type="OrthoDB" id="9774361at2"/>
<name>A0A1S2LF12_9BACI</name>
<organism evidence="7 8">
    <name type="scientific">Anaerobacillus arseniciselenatis</name>
    <dbReference type="NCBI Taxonomy" id="85682"/>
    <lineage>
        <taxon>Bacteria</taxon>
        <taxon>Bacillati</taxon>
        <taxon>Bacillota</taxon>
        <taxon>Bacilli</taxon>
        <taxon>Bacillales</taxon>
        <taxon>Bacillaceae</taxon>
        <taxon>Anaerobacillus</taxon>
    </lineage>
</organism>
<dbReference type="NCBIfam" id="TIGR02872">
    <property type="entry name" value="spore_ytvI"/>
    <property type="match status" value="1"/>
</dbReference>
<keyword evidence="3 6" id="KW-0812">Transmembrane</keyword>
<evidence type="ECO:0000313" key="7">
    <source>
        <dbReference type="EMBL" id="OIJ10956.1"/>
    </source>
</evidence>
<evidence type="ECO:0000256" key="2">
    <source>
        <dbReference type="ARBA" id="ARBA00009773"/>
    </source>
</evidence>
<comment type="similarity">
    <text evidence="2">Belongs to the autoinducer-2 exporter (AI-2E) (TC 2.A.86) family.</text>
</comment>
<feature type="transmembrane region" description="Helical" evidence="6">
    <location>
        <begin position="328"/>
        <end position="353"/>
    </location>
</feature>
<gene>
    <name evidence="7" type="ORF">BKP35_12785</name>
</gene>
<dbReference type="GO" id="GO:0016020">
    <property type="term" value="C:membrane"/>
    <property type="evidence" value="ECO:0007669"/>
    <property type="project" value="UniProtKB-SubCell"/>
</dbReference>
<evidence type="ECO:0000313" key="8">
    <source>
        <dbReference type="Proteomes" id="UP000180098"/>
    </source>
</evidence>
<dbReference type="PANTHER" id="PTHR21716">
    <property type="entry name" value="TRANSMEMBRANE PROTEIN"/>
    <property type="match status" value="1"/>
</dbReference>
<dbReference type="RefSeq" id="WP_071313745.1">
    <property type="nucleotide sequence ID" value="NZ_MLQQ01000035.1"/>
</dbReference>
<evidence type="ECO:0000256" key="4">
    <source>
        <dbReference type="ARBA" id="ARBA00022989"/>
    </source>
</evidence>
<feature type="transmembrane region" description="Helical" evidence="6">
    <location>
        <begin position="60"/>
        <end position="84"/>
    </location>
</feature>
<evidence type="ECO:0000256" key="1">
    <source>
        <dbReference type="ARBA" id="ARBA00004141"/>
    </source>
</evidence>
<evidence type="ECO:0000256" key="3">
    <source>
        <dbReference type="ARBA" id="ARBA00022692"/>
    </source>
</evidence>
<feature type="transmembrane region" description="Helical" evidence="6">
    <location>
        <begin position="223"/>
        <end position="248"/>
    </location>
</feature>
<dbReference type="InterPro" id="IPR014227">
    <property type="entry name" value="YtvI-like"/>
</dbReference>
<protein>
    <submittedName>
        <fullName evidence="7">Sporulation integral membrane protein YtvI</fullName>
    </submittedName>
</protein>
<feature type="transmembrane region" description="Helical" evidence="6">
    <location>
        <begin position="254"/>
        <end position="281"/>
    </location>
</feature>
<sequence>MSSNYFQILMRLLIVLLIFTSVILIVFLLFKTAYPFAIGLAIAFLINPFVNFLQERLNIVRWLAVSLILLLLIALIIGTITIIISEIIMGTNYLSQSVPFHLQTIIFEMKEIFTGKVIPIYEQISAMFYSLDNEHQATILAYIETITVQLTTNLSNTTHSILTGISDFLLGLPNLATVIIFSLLATFFISKDWYKLVFLFRKWVPNLIAEKTKEVTVSLKKAFVGFIFAQLTLISITCFIVLAGLIFLRVDYPITIALLIAFVDLLPYLGTGLIFIPWILYTFFSGQLSLTIGLSVLYGIVVVQRQIMEPKILSSNIGVDPLATLLSLFVGYKLFGFLGLLIGPVVLVFIHAIHKAHVFRDLKNWLFQTH</sequence>
<feature type="transmembrane region" description="Helical" evidence="6">
    <location>
        <begin position="288"/>
        <end position="308"/>
    </location>
</feature>
<dbReference type="EMBL" id="MLQQ01000035">
    <property type="protein sequence ID" value="OIJ10956.1"/>
    <property type="molecule type" value="Genomic_DNA"/>
</dbReference>